<dbReference type="AlphaFoldDB" id="A0AA50DJQ7"/>
<gene>
    <name evidence="1" type="ORF">Q3V30_00485</name>
</gene>
<name>A0AA50DJQ7_9GAMM</name>
<dbReference type="KEGG" id="epi:Q3V30_00485"/>
<sequence>MGDYRKAGKYLLIAVLLLALLWLFTRKVTSKEAFINASVTQIASPIPGTLAWRPGQYPGAGVTKSQLLVAIDAFTAGQDGGGNGYAQKEGQPKGITFDALSRLN</sequence>
<evidence type="ECO:0000313" key="1">
    <source>
        <dbReference type="EMBL" id="WLS79032.1"/>
    </source>
</evidence>
<keyword evidence="2" id="KW-1185">Reference proteome</keyword>
<protein>
    <submittedName>
        <fullName evidence="1">Uncharacterized protein</fullName>
    </submittedName>
</protein>
<reference evidence="1 2" key="1">
    <citation type="submission" date="2023-07" db="EMBL/GenBank/DDBJ databases">
        <title>Pathogenic bacteria of pear tree diseases.</title>
        <authorList>
            <person name="Zhang Z."/>
            <person name="He L."/>
            <person name="Huang R."/>
        </authorList>
    </citation>
    <scope>NUCLEOTIDE SEQUENCE [LARGE SCALE GENOMIC DNA]</scope>
    <source>
        <strain evidence="1 2">DE2</strain>
    </source>
</reference>
<dbReference type="Proteomes" id="UP001228139">
    <property type="component" value="Chromosome"/>
</dbReference>
<dbReference type="EMBL" id="CP132353">
    <property type="protein sequence ID" value="WLS79032.1"/>
    <property type="molecule type" value="Genomic_DNA"/>
</dbReference>
<accession>A0AA50DJQ7</accession>
<organism evidence="1 2">
    <name type="scientific">Erwinia pyri</name>
    <dbReference type="NCBI Taxonomy" id="3062598"/>
    <lineage>
        <taxon>Bacteria</taxon>
        <taxon>Pseudomonadati</taxon>
        <taxon>Pseudomonadota</taxon>
        <taxon>Gammaproteobacteria</taxon>
        <taxon>Enterobacterales</taxon>
        <taxon>Erwiniaceae</taxon>
        <taxon>Erwinia</taxon>
    </lineage>
</organism>
<dbReference type="RefSeq" id="WP_306209433.1">
    <property type="nucleotide sequence ID" value="NZ_CP132353.1"/>
</dbReference>
<evidence type="ECO:0000313" key="2">
    <source>
        <dbReference type="Proteomes" id="UP001228139"/>
    </source>
</evidence>
<proteinExistence type="predicted"/>